<evidence type="ECO:0000313" key="2">
    <source>
        <dbReference type="Proteomes" id="UP000606786"/>
    </source>
</evidence>
<sequence length="117" mass="13732">MRDNHGQGDIDEELGFEDHGTVEELRKRFASFIQSQSEGESVQRRLTELALRHTWPTITQIVATTTESVDFPLAGTYKEEARRMLREVQFLKFFLSSRYFEQLDEGIRHRVQRPGVF</sequence>
<reference evidence="1" key="1">
    <citation type="submission" date="2020-11" db="EMBL/GenBank/DDBJ databases">
        <authorList>
            <person name="Whitehead M."/>
        </authorList>
    </citation>
    <scope>NUCLEOTIDE SEQUENCE</scope>
    <source>
        <strain evidence="1">EGII</strain>
    </source>
</reference>
<evidence type="ECO:0000313" key="1">
    <source>
        <dbReference type="EMBL" id="CAD7001679.1"/>
    </source>
</evidence>
<dbReference type="Proteomes" id="UP000606786">
    <property type="component" value="Unassembled WGS sequence"/>
</dbReference>
<gene>
    <name evidence="1" type="ORF">CCAP1982_LOCUS10170</name>
</gene>
<protein>
    <submittedName>
        <fullName evidence="1">(Mediterranean fruit fly) hypothetical protein</fullName>
    </submittedName>
</protein>
<dbReference type="EMBL" id="CAJHJT010000023">
    <property type="protein sequence ID" value="CAD7001679.1"/>
    <property type="molecule type" value="Genomic_DNA"/>
</dbReference>
<name>A0A811URA1_CERCA</name>
<organism evidence="1 2">
    <name type="scientific">Ceratitis capitata</name>
    <name type="common">Mediterranean fruit fly</name>
    <name type="synonym">Tephritis capitata</name>
    <dbReference type="NCBI Taxonomy" id="7213"/>
    <lineage>
        <taxon>Eukaryota</taxon>
        <taxon>Metazoa</taxon>
        <taxon>Ecdysozoa</taxon>
        <taxon>Arthropoda</taxon>
        <taxon>Hexapoda</taxon>
        <taxon>Insecta</taxon>
        <taxon>Pterygota</taxon>
        <taxon>Neoptera</taxon>
        <taxon>Endopterygota</taxon>
        <taxon>Diptera</taxon>
        <taxon>Brachycera</taxon>
        <taxon>Muscomorpha</taxon>
        <taxon>Tephritoidea</taxon>
        <taxon>Tephritidae</taxon>
        <taxon>Ceratitis</taxon>
        <taxon>Ceratitis</taxon>
    </lineage>
</organism>
<dbReference type="AlphaFoldDB" id="A0A811URA1"/>
<accession>A0A811URA1</accession>
<proteinExistence type="predicted"/>
<keyword evidence="2" id="KW-1185">Reference proteome</keyword>
<comment type="caution">
    <text evidence="1">The sequence shown here is derived from an EMBL/GenBank/DDBJ whole genome shotgun (WGS) entry which is preliminary data.</text>
</comment>